<name>A0A1D3JDS6_PLAOA</name>
<feature type="signal peptide" evidence="1">
    <location>
        <begin position="1"/>
        <end position="27"/>
    </location>
</feature>
<proteinExistence type="predicted"/>
<dbReference type="VEuPathDB" id="PlasmoDB:POWCR01_000194800"/>
<dbReference type="Proteomes" id="UP000242942">
    <property type="component" value="Unassembled WGS sequence"/>
</dbReference>
<sequence length="138" mass="16045">MKFLDFCIIKILIILYNSLEMYTTCSGSRALKEIDRNIWHINVNENYLSRTKVTSDPILGHISFCLSENYLDGNKEYNFENARILNKEIKEYIEFISNFSMSIFPNTVAKINCSLCHQKNTPTCEQPVPKSENLISQH</sequence>
<reference evidence="2 3" key="1">
    <citation type="submission" date="2016-06" db="EMBL/GenBank/DDBJ databases">
        <authorList>
            <consortium name="Pathogen Informatics"/>
        </authorList>
    </citation>
    <scope>NUCLEOTIDE SEQUENCE [LARGE SCALE GENOMIC DNA]</scope>
    <source>
        <strain evidence="2">PocGH01</strain>
    </source>
</reference>
<dbReference type="OrthoDB" id="10348473at2759"/>
<gene>
    <name evidence="2" type="primary">PocGH01_00159800</name>
    <name evidence="2" type="ORF">POCGH01_00159800</name>
</gene>
<protein>
    <recommendedName>
        <fullName evidence="4">Plasmodium vivax Vir protein</fullName>
    </recommendedName>
</protein>
<evidence type="ECO:0000313" key="3">
    <source>
        <dbReference type="Proteomes" id="UP000242942"/>
    </source>
</evidence>
<accession>A0A1D3JDS6</accession>
<feature type="chain" id="PRO_5008915699" description="Plasmodium vivax Vir protein" evidence="1">
    <location>
        <begin position="28"/>
        <end position="138"/>
    </location>
</feature>
<evidence type="ECO:0000256" key="1">
    <source>
        <dbReference type="SAM" id="SignalP"/>
    </source>
</evidence>
<evidence type="ECO:0008006" key="4">
    <source>
        <dbReference type="Google" id="ProtNLM"/>
    </source>
</evidence>
<evidence type="ECO:0000313" key="2">
    <source>
        <dbReference type="EMBL" id="SBT83938.1"/>
    </source>
</evidence>
<dbReference type="EMBL" id="FLRI01000257">
    <property type="protein sequence ID" value="SBT83938.1"/>
    <property type="molecule type" value="Genomic_DNA"/>
</dbReference>
<organism evidence="2 3">
    <name type="scientific">Plasmodium ovale</name>
    <name type="common">malaria parasite P. ovale</name>
    <dbReference type="NCBI Taxonomy" id="36330"/>
    <lineage>
        <taxon>Eukaryota</taxon>
        <taxon>Sar</taxon>
        <taxon>Alveolata</taxon>
        <taxon>Apicomplexa</taxon>
        <taxon>Aconoidasida</taxon>
        <taxon>Haemosporida</taxon>
        <taxon>Plasmodiidae</taxon>
        <taxon>Plasmodium</taxon>
        <taxon>Plasmodium (Plasmodium)</taxon>
    </lineage>
</organism>
<dbReference type="AlphaFoldDB" id="A0A1D3JDS6"/>
<keyword evidence="3" id="KW-1185">Reference proteome</keyword>
<dbReference type="VEuPathDB" id="PlasmoDB:PocGH01_00159800"/>
<keyword evidence="1" id="KW-0732">Signal</keyword>